<evidence type="ECO:0000313" key="16">
    <source>
        <dbReference type="EMBL" id="OXZ32257.1"/>
    </source>
</evidence>
<evidence type="ECO:0000313" key="17">
    <source>
        <dbReference type="EMBL" id="PMC60883.1"/>
    </source>
</evidence>
<evidence type="ECO:0000313" key="18">
    <source>
        <dbReference type="Proteomes" id="UP000215413"/>
    </source>
</evidence>
<protein>
    <recommendedName>
        <fullName evidence="12">Endonuclease III</fullName>
        <ecNumber evidence="12">4.2.99.18</ecNumber>
    </recommendedName>
    <alternativeName>
        <fullName evidence="12">DNA-(apurinic or apyrimidinic site) lyase</fullName>
    </alternativeName>
</protein>
<dbReference type="EMBL" id="PNHD01000001">
    <property type="protein sequence ID" value="PMC60883.1"/>
    <property type="molecule type" value="Genomic_DNA"/>
</dbReference>
<keyword evidence="6 12" id="KW-0408">Iron</keyword>
<keyword evidence="9 12" id="KW-0234">DNA repair</keyword>
<feature type="domain" description="Helix-hairpin-helix DNA-binding motif class 1" evidence="13">
    <location>
        <begin position="109"/>
        <end position="128"/>
    </location>
</feature>
<evidence type="ECO:0000256" key="8">
    <source>
        <dbReference type="ARBA" id="ARBA00023125"/>
    </source>
</evidence>
<evidence type="ECO:0000256" key="4">
    <source>
        <dbReference type="ARBA" id="ARBA00022763"/>
    </source>
</evidence>
<dbReference type="GO" id="GO:0019104">
    <property type="term" value="F:DNA N-glycosylase activity"/>
    <property type="evidence" value="ECO:0007669"/>
    <property type="project" value="UniProtKB-UniRule"/>
</dbReference>
<dbReference type="Proteomes" id="UP000215546">
    <property type="component" value="Unassembled WGS sequence"/>
</dbReference>
<dbReference type="GO" id="GO:0140078">
    <property type="term" value="F:class I DNA-(apurinic or apyrimidinic site) endonuclease activity"/>
    <property type="evidence" value="ECO:0007669"/>
    <property type="project" value="UniProtKB-EC"/>
</dbReference>
<keyword evidence="8 12" id="KW-0238">DNA-binding</keyword>
<evidence type="ECO:0000256" key="3">
    <source>
        <dbReference type="ARBA" id="ARBA00022723"/>
    </source>
</evidence>
<dbReference type="NCBIfam" id="TIGR01083">
    <property type="entry name" value="nth"/>
    <property type="match status" value="1"/>
</dbReference>
<dbReference type="GO" id="GO:0003677">
    <property type="term" value="F:DNA binding"/>
    <property type="evidence" value="ECO:0007669"/>
    <property type="project" value="UniProtKB-UniRule"/>
</dbReference>
<keyword evidence="7 12" id="KW-0411">Iron-sulfur</keyword>
<dbReference type="PROSITE" id="PS01155">
    <property type="entry name" value="ENDONUCLEASE_III_2"/>
    <property type="match status" value="1"/>
</dbReference>
<evidence type="ECO:0000259" key="13">
    <source>
        <dbReference type="SMART" id="SM00278"/>
    </source>
</evidence>
<dbReference type="CDD" id="cd00056">
    <property type="entry name" value="ENDO3c"/>
    <property type="match status" value="1"/>
</dbReference>
<organism evidence="16 19">
    <name type="scientific">Finegoldia magna</name>
    <name type="common">Peptostreptococcus magnus</name>
    <dbReference type="NCBI Taxonomy" id="1260"/>
    <lineage>
        <taxon>Bacteria</taxon>
        <taxon>Bacillati</taxon>
        <taxon>Bacillota</taxon>
        <taxon>Tissierellia</taxon>
        <taxon>Tissierellales</taxon>
        <taxon>Peptoniphilaceae</taxon>
        <taxon>Finegoldia</taxon>
    </lineage>
</organism>
<evidence type="ECO:0000256" key="9">
    <source>
        <dbReference type="ARBA" id="ARBA00023204"/>
    </source>
</evidence>
<comment type="cofactor">
    <cofactor evidence="12">
        <name>[4Fe-4S] cluster</name>
        <dbReference type="ChEBI" id="CHEBI:49883"/>
    </cofactor>
    <text evidence="12">Binds 1 [4Fe-4S] cluster.</text>
</comment>
<dbReference type="InterPro" id="IPR000445">
    <property type="entry name" value="HhH_motif"/>
</dbReference>
<feature type="binding site" evidence="12">
    <location>
        <position position="187"/>
    </location>
    <ligand>
        <name>[4Fe-4S] cluster</name>
        <dbReference type="ChEBI" id="CHEBI:49883"/>
    </ligand>
</feature>
<dbReference type="EMBL" id="NDYC01000019">
    <property type="protein sequence ID" value="OXZ27517.1"/>
    <property type="molecule type" value="Genomic_DNA"/>
</dbReference>
<comment type="similarity">
    <text evidence="1 12">Belongs to the Nth/MutY family.</text>
</comment>
<dbReference type="InterPro" id="IPR003651">
    <property type="entry name" value="Endonuclease3_FeS-loop_motif"/>
</dbReference>
<keyword evidence="3 12" id="KW-0479">Metal-binding</keyword>
<keyword evidence="5 12" id="KW-0378">Hydrolase</keyword>
<evidence type="ECO:0000256" key="2">
    <source>
        <dbReference type="ARBA" id="ARBA00022485"/>
    </source>
</evidence>
<dbReference type="FunFam" id="1.10.340.30:FF:000001">
    <property type="entry name" value="Endonuclease III"/>
    <property type="match status" value="1"/>
</dbReference>
<dbReference type="InterPro" id="IPR004036">
    <property type="entry name" value="Endonuclease-III-like_CS2"/>
</dbReference>
<dbReference type="SMART" id="SM00278">
    <property type="entry name" value="HhH1"/>
    <property type="match status" value="1"/>
</dbReference>
<evidence type="ECO:0000256" key="11">
    <source>
        <dbReference type="ARBA" id="ARBA00023295"/>
    </source>
</evidence>
<reference evidence="17 20" key="3">
    <citation type="submission" date="2017-09" db="EMBL/GenBank/DDBJ databases">
        <title>Bacterial strain isolated from the female urinary microbiota.</title>
        <authorList>
            <person name="Thomas-White K."/>
            <person name="Kumar N."/>
            <person name="Forster S."/>
            <person name="Putonti C."/>
            <person name="Lawley T."/>
            <person name="Wolfe A.J."/>
        </authorList>
    </citation>
    <scope>NUCLEOTIDE SEQUENCE [LARGE SCALE GENOMIC DNA]</scope>
    <source>
        <strain evidence="17 20">UMB0115</strain>
    </source>
</reference>
<dbReference type="InterPro" id="IPR005759">
    <property type="entry name" value="Nth"/>
</dbReference>
<feature type="domain" description="HhH-GPD" evidence="14">
    <location>
        <begin position="38"/>
        <end position="185"/>
    </location>
</feature>
<dbReference type="RefSeq" id="WP_094205639.1">
    <property type="nucleotide sequence ID" value="NZ_AP031486.1"/>
</dbReference>
<dbReference type="InterPro" id="IPR023170">
    <property type="entry name" value="HhH_base_excis_C"/>
</dbReference>
<dbReference type="GO" id="GO:0051539">
    <property type="term" value="F:4 iron, 4 sulfur cluster binding"/>
    <property type="evidence" value="ECO:0007669"/>
    <property type="project" value="UniProtKB-UniRule"/>
</dbReference>
<name>A0A233VIS3_FINMA</name>
<dbReference type="EC" id="4.2.99.18" evidence="12"/>
<dbReference type="HAMAP" id="MF_00942">
    <property type="entry name" value="Nth"/>
    <property type="match status" value="1"/>
</dbReference>
<dbReference type="GO" id="GO:0006285">
    <property type="term" value="P:base-excision repair, AP site formation"/>
    <property type="evidence" value="ECO:0007669"/>
    <property type="project" value="TreeGrafter"/>
</dbReference>
<reference evidence="18 19" key="2">
    <citation type="submission" date="2017-04" db="EMBL/GenBank/DDBJ databases">
        <title>Finegoldia magna isolated from orthopedic joint implant-associated infections.</title>
        <authorList>
            <person name="Bjorklund S."/>
            <person name="Bruggemann H."/>
            <person name="Jensen A."/>
            <person name="Hellmark B."/>
            <person name="Soderquist B."/>
        </authorList>
    </citation>
    <scope>NUCLEOTIDE SEQUENCE [LARGE SCALE GENOMIC DNA]</scope>
    <source>
        <strain evidence="19">12T273</strain>
        <strain evidence="18">CCUG 54800</strain>
    </source>
</reference>
<comment type="catalytic activity">
    <reaction evidence="12">
        <text>2'-deoxyribonucleotide-(2'-deoxyribose 5'-phosphate)-2'-deoxyribonucleotide-DNA = a 3'-end 2'-deoxyribonucleotide-(2,3-dehydro-2,3-deoxyribose 5'-phosphate)-DNA + a 5'-end 5'-phospho-2'-deoxyribonucleoside-DNA + H(+)</text>
        <dbReference type="Rhea" id="RHEA:66592"/>
        <dbReference type="Rhea" id="RHEA-COMP:13180"/>
        <dbReference type="Rhea" id="RHEA-COMP:16897"/>
        <dbReference type="Rhea" id="RHEA-COMP:17067"/>
        <dbReference type="ChEBI" id="CHEBI:15378"/>
        <dbReference type="ChEBI" id="CHEBI:136412"/>
        <dbReference type="ChEBI" id="CHEBI:157695"/>
        <dbReference type="ChEBI" id="CHEBI:167181"/>
        <dbReference type="EC" id="4.2.99.18"/>
    </reaction>
</comment>
<proteinExistence type="inferred from homology"/>
<dbReference type="PROSITE" id="PS00764">
    <property type="entry name" value="ENDONUCLEASE_III_1"/>
    <property type="match status" value="1"/>
</dbReference>
<dbReference type="SUPFAM" id="SSF48150">
    <property type="entry name" value="DNA-glycosylase"/>
    <property type="match status" value="1"/>
</dbReference>
<dbReference type="SMART" id="SM00525">
    <property type="entry name" value="FES"/>
    <property type="match status" value="1"/>
</dbReference>
<keyword evidence="4 12" id="KW-0227">DNA damage</keyword>
<dbReference type="InterPro" id="IPR004035">
    <property type="entry name" value="Endouclease-III_FeS-bd_BS"/>
</dbReference>
<dbReference type="Pfam" id="PF10576">
    <property type="entry name" value="EndIII_4Fe-2S"/>
    <property type="match status" value="1"/>
</dbReference>
<reference evidence="16" key="1">
    <citation type="journal article" date="2017" name="J. Clin. Microbiol.">
        <title>Finegoldia magna Isolated from Orthopedic Joint Implant-Associated Infections.</title>
        <authorList>
            <person name="Soderquist B."/>
            <person name="Bjorklund S."/>
            <person name="Hellmark B."/>
            <person name="Jensen A."/>
            <person name="Bruggemann H."/>
        </authorList>
    </citation>
    <scope>NUCLEOTIDE SEQUENCE</scope>
    <source>
        <strain evidence="16">12T273</strain>
        <strain evidence="15">CCUG 54800</strain>
    </source>
</reference>
<dbReference type="Proteomes" id="UP000215413">
    <property type="component" value="Unassembled WGS sequence"/>
</dbReference>
<evidence type="ECO:0000256" key="12">
    <source>
        <dbReference type="HAMAP-Rule" id="MF_00942"/>
    </source>
</evidence>
<evidence type="ECO:0000313" key="15">
    <source>
        <dbReference type="EMBL" id="OXZ27517.1"/>
    </source>
</evidence>
<evidence type="ECO:0000313" key="19">
    <source>
        <dbReference type="Proteomes" id="UP000215546"/>
    </source>
</evidence>
<accession>A0A233VIS3</accession>
<dbReference type="FunFam" id="1.10.1670.10:FF:000001">
    <property type="entry name" value="Endonuclease III"/>
    <property type="match status" value="1"/>
</dbReference>
<dbReference type="Pfam" id="PF00633">
    <property type="entry name" value="HHH"/>
    <property type="match status" value="1"/>
</dbReference>
<dbReference type="InterPro" id="IPR003265">
    <property type="entry name" value="HhH-GPD_domain"/>
</dbReference>
<evidence type="ECO:0000259" key="14">
    <source>
        <dbReference type="SMART" id="SM00478"/>
    </source>
</evidence>
<keyword evidence="16" id="KW-0540">Nuclease</keyword>
<evidence type="ECO:0000256" key="5">
    <source>
        <dbReference type="ARBA" id="ARBA00022801"/>
    </source>
</evidence>
<dbReference type="PANTHER" id="PTHR10359:SF18">
    <property type="entry name" value="ENDONUCLEASE III"/>
    <property type="match status" value="1"/>
</dbReference>
<dbReference type="AlphaFoldDB" id="A0A233VIS3"/>
<dbReference type="PIRSF" id="PIRSF001435">
    <property type="entry name" value="Nth"/>
    <property type="match status" value="1"/>
</dbReference>
<dbReference type="GeneID" id="60840121"/>
<dbReference type="GO" id="GO:0046872">
    <property type="term" value="F:metal ion binding"/>
    <property type="evidence" value="ECO:0007669"/>
    <property type="project" value="UniProtKB-KW"/>
</dbReference>
<feature type="binding site" evidence="12">
    <location>
        <position position="203"/>
    </location>
    <ligand>
        <name>[4Fe-4S] cluster</name>
        <dbReference type="ChEBI" id="CHEBI:49883"/>
    </ligand>
</feature>
<dbReference type="InterPro" id="IPR003583">
    <property type="entry name" value="Hlx-hairpin-Hlx_DNA-bd_motif"/>
</dbReference>
<dbReference type="InterPro" id="IPR011257">
    <property type="entry name" value="DNA_glycosylase"/>
</dbReference>
<evidence type="ECO:0000256" key="10">
    <source>
        <dbReference type="ARBA" id="ARBA00023239"/>
    </source>
</evidence>
<keyword evidence="16" id="KW-0255">Endonuclease</keyword>
<gene>
    <name evidence="12 17" type="primary">nth</name>
    <name evidence="15" type="ORF">B9N49_04105</name>
    <name evidence="16" type="ORF">B9N55_05425</name>
    <name evidence="17" type="ORF">CJ208_00415</name>
</gene>
<dbReference type="PANTHER" id="PTHR10359">
    <property type="entry name" value="A/G-SPECIFIC ADENINE GLYCOSYLASE/ENDONUCLEASE III"/>
    <property type="match status" value="1"/>
</dbReference>
<comment type="function">
    <text evidence="12">DNA repair enzyme that has both DNA N-glycosylase activity and AP-lyase activity. The DNA N-glycosylase activity releases various damaged pyrimidines from DNA by cleaving the N-glycosidic bond, leaving an AP (apurinic/apyrimidinic) site. The AP-lyase activity cleaves the phosphodiester bond 3' to the AP site by a beta-elimination, leaving a 3'-terminal unsaturated sugar and a product with a terminal 5'-phosphate.</text>
</comment>
<keyword evidence="10 12" id="KW-0456">Lyase</keyword>
<dbReference type="Gene3D" id="1.10.1670.10">
    <property type="entry name" value="Helix-hairpin-Helix base-excision DNA repair enzymes (C-terminal)"/>
    <property type="match status" value="1"/>
</dbReference>
<keyword evidence="2 12" id="KW-0004">4Fe-4S</keyword>
<sequence>MSYEKINKILDDLDSLYPNAKAGLDFTTPFELLIATILSAQCTDVRVNKVTAVLFKEHNTPKAILGLGVDGLTKYIKSCGLYKTKSKNIINTCNVLYHDYDSKVPDTIEELMKLPGVGRKTANVVVSNAFGTPAIAVDTHVFRVTNRIGIVNEKDVLSTEIALMKVIPKDRWSKSHHLFIWHGRNLCKARNPKCEECILNDRCKFYNS</sequence>
<dbReference type="Pfam" id="PF00730">
    <property type="entry name" value="HhH-GPD"/>
    <property type="match status" value="1"/>
</dbReference>
<dbReference type="Proteomes" id="UP000235723">
    <property type="component" value="Unassembled WGS sequence"/>
</dbReference>
<feature type="binding site" evidence="12">
    <location>
        <position position="194"/>
    </location>
    <ligand>
        <name>[4Fe-4S] cluster</name>
        <dbReference type="ChEBI" id="CHEBI:49883"/>
    </ligand>
</feature>
<keyword evidence="11 12" id="KW-0326">Glycosidase</keyword>
<comment type="caution">
    <text evidence="16">The sequence shown here is derived from an EMBL/GenBank/DDBJ whole genome shotgun (WGS) entry which is preliminary data.</text>
</comment>
<evidence type="ECO:0000256" key="6">
    <source>
        <dbReference type="ARBA" id="ARBA00023004"/>
    </source>
</evidence>
<dbReference type="SMART" id="SM00478">
    <property type="entry name" value="ENDO3c"/>
    <property type="match status" value="1"/>
</dbReference>
<dbReference type="Gene3D" id="1.10.340.30">
    <property type="entry name" value="Hypothetical protein, domain 2"/>
    <property type="match status" value="1"/>
</dbReference>
<evidence type="ECO:0000256" key="1">
    <source>
        <dbReference type="ARBA" id="ARBA00008343"/>
    </source>
</evidence>
<dbReference type="EMBL" id="NDYE01000012">
    <property type="protein sequence ID" value="OXZ32257.1"/>
    <property type="molecule type" value="Genomic_DNA"/>
</dbReference>
<evidence type="ECO:0000313" key="20">
    <source>
        <dbReference type="Proteomes" id="UP000235723"/>
    </source>
</evidence>
<evidence type="ECO:0000256" key="7">
    <source>
        <dbReference type="ARBA" id="ARBA00023014"/>
    </source>
</evidence>
<feature type="binding site" evidence="12">
    <location>
        <position position="197"/>
    </location>
    <ligand>
        <name>[4Fe-4S] cluster</name>
        <dbReference type="ChEBI" id="CHEBI:49883"/>
    </ligand>
</feature>